<keyword evidence="5" id="KW-0547">Nucleotide-binding</keyword>
<gene>
    <name evidence="11" type="ORF">PSQ19_04010</name>
</gene>
<organism evidence="11 12">
    <name type="scientific">Devosia algicola</name>
    <dbReference type="NCBI Taxonomy" id="3026418"/>
    <lineage>
        <taxon>Bacteria</taxon>
        <taxon>Pseudomonadati</taxon>
        <taxon>Pseudomonadota</taxon>
        <taxon>Alphaproteobacteria</taxon>
        <taxon>Hyphomicrobiales</taxon>
        <taxon>Devosiaceae</taxon>
        <taxon>Devosia</taxon>
    </lineage>
</organism>
<comment type="catalytic activity">
    <reaction evidence="1">
        <text>ATP + protein L-histidine = ADP + protein N-phospho-L-histidine.</text>
        <dbReference type="EC" id="2.7.13.3"/>
    </reaction>
</comment>
<dbReference type="Gene3D" id="1.10.287.130">
    <property type="match status" value="1"/>
</dbReference>
<evidence type="ECO:0000256" key="6">
    <source>
        <dbReference type="ARBA" id="ARBA00022777"/>
    </source>
</evidence>
<dbReference type="Proteomes" id="UP001220530">
    <property type="component" value="Chromosome"/>
</dbReference>
<dbReference type="PANTHER" id="PTHR43065:SF10">
    <property type="entry name" value="PEROXIDE STRESS-ACTIVATED HISTIDINE KINASE MAK3"/>
    <property type="match status" value="1"/>
</dbReference>
<dbReference type="PROSITE" id="PS50109">
    <property type="entry name" value="HIS_KIN"/>
    <property type="match status" value="1"/>
</dbReference>
<dbReference type="Pfam" id="PF02518">
    <property type="entry name" value="HATPase_c"/>
    <property type="match status" value="1"/>
</dbReference>
<dbReference type="InterPro" id="IPR003594">
    <property type="entry name" value="HATPase_dom"/>
</dbReference>
<keyword evidence="6" id="KW-0418">Kinase</keyword>
<dbReference type="CDD" id="cd00082">
    <property type="entry name" value="HisKA"/>
    <property type="match status" value="1"/>
</dbReference>
<dbReference type="EMBL" id="CP118246">
    <property type="protein sequence ID" value="WDR03323.1"/>
    <property type="molecule type" value="Genomic_DNA"/>
</dbReference>
<dbReference type="SMART" id="SM00387">
    <property type="entry name" value="HATPase_c"/>
    <property type="match status" value="1"/>
</dbReference>
<reference evidence="11 12" key="1">
    <citation type="submission" date="2023-02" db="EMBL/GenBank/DDBJ databases">
        <title>Devosia algicola sp. nov., isolated from the phycosphere of marine algae.</title>
        <authorList>
            <person name="Kim J.M."/>
            <person name="Lee J.K."/>
            <person name="Choi B.J."/>
            <person name="Bayburt H."/>
            <person name="Jeon C.O."/>
        </authorList>
    </citation>
    <scope>NUCLEOTIDE SEQUENCE [LARGE SCALE GENOMIC DNA]</scope>
    <source>
        <strain evidence="11 12">G20-9</strain>
    </source>
</reference>
<dbReference type="PRINTS" id="PR00344">
    <property type="entry name" value="BCTRLSENSOR"/>
</dbReference>
<dbReference type="SUPFAM" id="SSF55874">
    <property type="entry name" value="ATPase domain of HSP90 chaperone/DNA topoisomerase II/histidine kinase"/>
    <property type="match status" value="1"/>
</dbReference>
<evidence type="ECO:0000256" key="7">
    <source>
        <dbReference type="ARBA" id="ARBA00022840"/>
    </source>
</evidence>
<dbReference type="InterPro" id="IPR003661">
    <property type="entry name" value="HisK_dim/P_dom"/>
</dbReference>
<dbReference type="RefSeq" id="WP_282219717.1">
    <property type="nucleotide sequence ID" value="NZ_CP118246.1"/>
</dbReference>
<dbReference type="Pfam" id="PF00512">
    <property type="entry name" value="HisKA"/>
    <property type="match status" value="1"/>
</dbReference>
<name>A0ABY7YPS1_9HYPH</name>
<dbReference type="InterPro" id="IPR005467">
    <property type="entry name" value="His_kinase_dom"/>
</dbReference>
<evidence type="ECO:0000256" key="9">
    <source>
        <dbReference type="SAM" id="MobiDB-lite"/>
    </source>
</evidence>
<sequence length="286" mass="31674">MTESKGYVLTFDDITDLESAQRTSAWADVARRIAHEIKNPLTPIQLSAERLRRRYGEKLDGDRDVFDKCINTIVRQVGDIGRMVDEFSAFARMPEASPEIADLSDTIRQAVFLESVRLPEINIETKLPDVAIYAYFDNRLISQCMTNLIKNAVEAFESIDASEHFDRTIKVAAQIEHNQAVISVSDNGKGWPHDNRQRLLEPYMTTRDKGTGLGLAIVAKIIEQHAGIVELIDAEPDAGGRVGACVMFTLPLHQTKSIDGNETSGAAPEAHSNQSEGPRLTAVVEK</sequence>
<dbReference type="InterPro" id="IPR004358">
    <property type="entry name" value="Sig_transdc_His_kin-like_C"/>
</dbReference>
<evidence type="ECO:0000259" key="10">
    <source>
        <dbReference type="PROSITE" id="PS50109"/>
    </source>
</evidence>
<dbReference type="GO" id="GO:0005524">
    <property type="term" value="F:ATP binding"/>
    <property type="evidence" value="ECO:0007669"/>
    <property type="project" value="UniProtKB-KW"/>
</dbReference>
<proteinExistence type="predicted"/>
<dbReference type="SUPFAM" id="SSF47384">
    <property type="entry name" value="Homodimeric domain of signal transducing histidine kinase"/>
    <property type="match status" value="1"/>
</dbReference>
<evidence type="ECO:0000256" key="5">
    <source>
        <dbReference type="ARBA" id="ARBA00022741"/>
    </source>
</evidence>
<evidence type="ECO:0000313" key="12">
    <source>
        <dbReference type="Proteomes" id="UP001220530"/>
    </source>
</evidence>
<evidence type="ECO:0000256" key="8">
    <source>
        <dbReference type="ARBA" id="ARBA00023012"/>
    </source>
</evidence>
<evidence type="ECO:0000313" key="11">
    <source>
        <dbReference type="EMBL" id="WDR03323.1"/>
    </source>
</evidence>
<keyword evidence="8" id="KW-0902">Two-component regulatory system</keyword>
<feature type="region of interest" description="Disordered" evidence="9">
    <location>
        <begin position="257"/>
        <end position="286"/>
    </location>
</feature>
<evidence type="ECO:0000256" key="1">
    <source>
        <dbReference type="ARBA" id="ARBA00000085"/>
    </source>
</evidence>
<protein>
    <recommendedName>
        <fullName evidence="2">histidine kinase</fullName>
        <ecNumber evidence="2">2.7.13.3</ecNumber>
    </recommendedName>
</protein>
<keyword evidence="7 11" id="KW-0067">ATP-binding</keyword>
<keyword evidence="4" id="KW-0808">Transferase</keyword>
<dbReference type="SMART" id="SM00388">
    <property type="entry name" value="HisKA"/>
    <property type="match status" value="1"/>
</dbReference>
<dbReference type="InterPro" id="IPR036890">
    <property type="entry name" value="HATPase_C_sf"/>
</dbReference>
<feature type="domain" description="Histidine kinase" evidence="10">
    <location>
        <begin position="32"/>
        <end position="254"/>
    </location>
</feature>
<dbReference type="EC" id="2.7.13.3" evidence="2"/>
<evidence type="ECO:0000256" key="3">
    <source>
        <dbReference type="ARBA" id="ARBA00022553"/>
    </source>
</evidence>
<dbReference type="Gene3D" id="3.30.565.10">
    <property type="entry name" value="Histidine kinase-like ATPase, C-terminal domain"/>
    <property type="match status" value="1"/>
</dbReference>
<keyword evidence="3" id="KW-0597">Phosphoprotein</keyword>
<dbReference type="InterPro" id="IPR036097">
    <property type="entry name" value="HisK_dim/P_sf"/>
</dbReference>
<dbReference type="PANTHER" id="PTHR43065">
    <property type="entry name" value="SENSOR HISTIDINE KINASE"/>
    <property type="match status" value="1"/>
</dbReference>
<keyword evidence="12" id="KW-1185">Reference proteome</keyword>
<evidence type="ECO:0000256" key="4">
    <source>
        <dbReference type="ARBA" id="ARBA00022679"/>
    </source>
</evidence>
<accession>A0ABY7YPS1</accession>
<evidence type="ECO:0000256" key="2">
    <source>
        <dbReference type="ARBA" id="ARBA00012438"/>
    </source>
</evidence>